<dbReference type="InterPro" id="IPR020456">
    <property type="entry name" value="Acylphosphatase"/>
</dbReference>
<evidence type="ECO:0000259" key="7">
    <source>
        <dbReference type="PROSITE" id="PS51160"/>
    </source>
</evidence>
<dbReference type="GO" id="GO:0003998">
    <property type="term" value="F:acylphosphatase activity"/>
    <property type="evidence" value="ECO:0007669"/>
    <property type="project" value="UniProtKB-EC"/>
</dbReference>
<dbReference type="InterPro" id="IPR017968">
    <property type="entry name" value="Acylphosphatase_CS"/>
</dbReference>
<dbReference type="RefSeq" id="WP_088290342.1">
    <property type="nucleotide sequence ID" value="NZ_CP040520.1"/>
</dbReference>
<accession>A0A811G6D1</accession>
<organism evidence="8 9">
    <name type="scientific">Corynebacterium diphtheriae</name>
    <dbReference type="NCBI Taxonomy" id="1717"/>
    <lineage>
        <taxon>Bacteria</taxon>
        <taxon>Bacillati</taxon>
        <taxon>Actinomycetota</taxon>
        <taxon>Actinomycetes</taxon>
        <taxon>Mycobacteriales</taxon>
        <taxon>Corynebacteriaceae</taxon>
        <taxon>Corynebacterium</taxon>
    </lineage>
</organism>
<feature type="active site" evidence="5">
    <location>
        <position position="40"/>
    </location>
</feature>
<dbReference type="NCBIfam" id="NF010997">
    <property type="entry name" value="PRK14422.1"/>
    <property type="match status" value="1"/>
</dbReference>
<dbReference type="SUPFAM" id="SSF54975">
    <property type="entry name" value="Acylphosphatase/BLUF domain-like"/>
    <property type="match status" value="1"/>
</dbReference>
<gene>
    <name evidence="8" type="ORF">CIP107547_01739</name>
</gene>
<comment type="catalytic activity">
    <reaction evidence="4 5">
        <text>an acyl phosphate + H2O = a carboxylate + phosphate + H(+)</text>
        <dbReference type="Rhea" id="RHEA:14965"/>
        <dbReference type="ChEBI" id="CHEBI:15377"/>
        <dbReference type="ChEBI" id="CHEBI:15378"/>
        <dbReference type="ChEBI" id="CHEBI:29067"/>
        <dbReference type="ChEBI" id="CHEBI:43474"/>
        <dbReference type="ChEBI" id="CHEBI:59918"/>
        <dbReference type="EC" id="3.6.1.7"/>
    </reaction>
</comment>
<dbReference type="Proteomes" id="UP000480222">
    <property type="component" value="Unassembled WGS sequence"/>
</dbReference>
<evidence type="ECO:0000313" key="8">
    <source>
        <dbReference type="EMBL" id="CAB0610540.1"/>
    </source>
</evidence>
<dbReference type="InterPro" id="IPR001792">
    <property type="entry name" value="Acylphosphatase-like_dom"/>
</dbReference>
<sequence>MHDTDARLTAWILGTVQGVGFRWWVYSQAKELALAGSASNLVDGRVCVVAEGPKHLCEELLRRLSAHDHSGRLGRVDTVVERWSSPKGEVGFRTR</sequence>
<keyword evidence="5" id="KW-0378">Hydrolase</keyword>
<dbReference type="Gene3D" id="3.30.70.100">
    <property type="match status" value="1"/>
</dbReference>
<evidence type="ECO:0000256" key="4">
    <source>
        <dbReference type="ARBA" id="ARBA00047645"/>
    </source>
</evidence>
<comment type="caution">
    <text evidence="8">The sequence shown here is derived from an EMBL/GenBank/DDBJ whole genome shotgun (WGS) entry which is preliminary data.</text>
</comment>
<dbReference type="EC" id="3.6.1.7" evidence="2 5"/>
<proteinExistence type="inferred from homology"/>
<comment type="similarity">
    <text evidence="1 6">Belongs to the acylphosphatase family.</text>
</comment>
<name>A0A811G6D1_CORDP</name>
<evidence type="ECO:0000256" key="1">
    <source>
        <dbReference type="ARBA" id="ARBA00005614"/>
    </source>
</evidence>
<evidence type="ECO:0000256" key="5">
    <source>
        <dbReference type="PROSITE-ProRule" id="PRU00520"/>
    </source>
</evidence>
<feature type="domain" description="Acylphosphatase-like" evidence="7">
    <location>
        <begin position="7"/>
        <end position="95"/>
    </location>
</feature>
<evidence type="ECO:0000256" key="3">
    <source>
        <dbReference type="ARBA" id="ARBA00015991"/>
    </source>
</evidence>
<dbReference type="AlphaFoldDB" id="A0A811G6D1"/>
<dbReference type="PROSITE" id="PS00150">
    <property type="entry name" value="ACYLPHOSPHATASE_1"/>
    <property type="match status" value="1"/>
</dbReference>
<dbReference type="Pfam" id="PF00708">
    <property type="entry name" value="Acylphosphatase"/>
    <property type="match status" value="1"/>
</dbReference>
<dbReference type="PANTHER" id="PTHR47268:SF4">
    <property type="entry name" value="ACYLPHOSPHATASE"/>
    <property type="match status" value="1"/>
</dbReference>
<evidence type="ECO:0000256" key="2">
    <source>
        <dbReference type="ARBA" id="ARBA00012150"/>
    </source>
</evidence>
<dbReference type="EMBL" id="CADDAV010000020">
    <property type="protein sequence ID" value="CAB0610540.1"/>
    <property type="molecule type" value="Genomic_DNA"/>
</dbReference>
<dbReference type="PROSITE" id="PS51160">
    <property type="entry name" value="ACYLPHOSPHATASE_3"/>
    <property type="match status" value="1"/>
</dbReference>
<evidence type="ECO:0000313" key="9">
    <source>
        <dbReference type="Proteomes" id="UP000480222"/>
    </source>
</evidence>
<dbReference type="PANTHER" id="PTHR47268">
    <property type="entry name" value="ACYLPHOSPHATASE"/>
    <property type="match status" value="1"/>
</dbReference>
<feature type="active site" evidence="5">
    <location>
        <position position="22"/>
    </location>
</feature>
<evidence type="ECO:0000256" key="6">
    <source>
        <dbReference type="RuleBase" id="RU004168"/>
    </source>
</evidence>
<reference evidence="8 9" key="1">
    <citation type="submission" date="2020-02" db="EMBL/GenBank/DDBJ databases">
        <authorList>
            <person name="Brisse S."/>
        </authorList>
    </citation>
    <scope>NUCLEOTIDE SEQUENCE [LARGE SCALE GENOMIC DNA]</scope>
    <source>
        <strain evidence="8">CIP107547</strain>
    </source>
</reference>
<protein>
    <recommendedName>
        <fullName evidence="3 5">acylphosphatase</fullName>
        <ecNumber evidence="2 5">3.6.1.7</ecNumber>
    </recommendedName>
</protein>
<dbReference type="InterPro" id="IPR036046">
    <property type="entry name" value="Acylphosphatase-like_dom_sf"/>
</dbReference>